<dbReference type="RefSeq" id="WP_130392850.1">
    <property type="nucleotide sequence ID" value="NZ_SGXM01000006.1"/>
</dbReference>
<dbReference type="InterPro" id="IPR020904">
    <property type="entry name" value="Sc_DH/Rdtase_CS"/>
</dbReference>
<evidence type="ECO:0000256" key="2">
    <source>
        <dbReference type="ARBA" id="ARBA00023002"/>
    </source>
</evidence>
<evidence type="ECO:0000313" key="4">
    <source>
        <dbReference type="EMBL" id="RZT35454.1"/>
    </source>
</evidence>
<dbReference type="PROSITE" id="PS00061">
    <property type="entry name" value="ADH_SHORT"/>
    <property type="match status" value="1"/>
</dbReference>
<comment type="caution">
    <text evidence="4">The sequence shown here is derived from an EMBL/GenBank/DDBJ whole genome shotgun (WGS) entry which is preliminary data.</text>
</comment>
<comment type="similarity">
    <text evidence="1">Belongs to the short-chain dehydrogenases/reductases (SDR) family.</text>
</comment>
<dbReference type="Gene3D" id="3.40.50.720">
    <property type="entry name" value="NAD(P)-binding Rossmann-like Domain"/>
    <property type="match status" value="1"/>
</dbReference>
<accession>A0A4Q7RPC9</accession>
<dbReference type="PIRSF" id="PIRSF000126">
    <property type="entry name" value="11-beta-HSD1"/>
    <property type="match status" value="1"/>
</dbReference>
<dbReference type="Pfam" id="PF00106">
    <property type="entry name" value="adh_short"/>
    <property type="match status" value="1"/>
</dbReference>
<protein>
    <submittedName>
        <fullName evidence="4">Short-subunit dehydrogenase</fullName>
    </submittedName>
</protein>
<dbReference type="PANTHER" id="PTHR43391:SF12">
    <property type="entry name" value="OXIDOREDUCTASE EPHD-RELATED"/>
    <property type="match status" value="1"/>
</dbReference>
<dbReference type="PANTHER" id="PTHR43391">
    <property type="entry name" value="RETINOL DEHYDROGENASE-RELATED"/>
    <property type="match status" value="1"/>
</dbReference>
<dbReference type="InterPro" id="IPR002347">
    <property type="entry name" value="SDR_fam"/>
</dbReference>
<evidence type="ECO:0000259" key="3">
    <source>
        <dbReference type="SMART" id="SM00822"/>
    </source>
</evidence>
<dbReference type="GO" id="GO:0016491">
    <property type="term" value="F:oxidoreductase activity"/>
    <property type="evidence" value="ECO:0007669"/>
    <property type="project" value="UniProtKB-KW"/>
</dbReference>
<dbReference type="SUPFAM" id="SSF51735">
    <property type="entry name" value="NAD(P)-binding Rossmann-fold domains"/>
    <property type="match status" value="1"/>
</dbReference>
<dbReference type="SMART" id="SM00822">
    <property type="entry name" value="PKS_KR"/>
    <property type="match status" value="1"/>
</dbReference>
<dbReference type="AlphaFoldDB" id="A0A4Q7RPC9"/>
<dbReference type="Proteomes" id="UP000291078">
    <property type="component" value="Unassembled WGS sequence"/>
</dbReference>
<dbReference type="InterPro" id="IPR036291">
    <property type="entry name" value="NAD(P)-bd_dom_sf"/>
</dbReference>
<dbReference type="PRINTS" id="PR00081">
    <property type="entry name" value="GDHRDH"/>
</dbReference>
<proteinExistence type="inferred from homology"/>
<organism evidence="4 5">
    <name type="scientific">Cupriavidus agavae</name>
    <dbReference type="NCBI Taxonomy" id="1001822"/>
    <lineage>
        <taxon>Bacteria</taxon>
        <taxon>Pseudomonadati</taxon>
        <taxon>Pseudomonadota</taxon>
        <taxon>Betaproteobacteria</taxon>
        <taxon>Burkholderiales</taxon>
        <taxon>Burkholderiaceae</taxon>
        <taxon>Cupriavidus</taxon>
    </lineage>
</organism>
<sequence>MSEAIPPSSSPSEGPKPPTTTLIPFAVVTGASTGIGYHLAECCAAAGMDVLIVADEAEINAAATSLGSGGVTVEALQADLSTREGVDSLLAALRGRPVDVLCANAGRGLGRAFVDQEFSEIARVIETNVTGTVYLLHHVGRSMRARGQGRILITGSIAGLMPGTYQAVYNASKSFLDSFSFALRHELRDSGVSVTCLMPGATETEFFERADMLDTRVAQGNKDDPADVAKQGFEAMMKGEGDVVTGWQNKLRAAIAHFTPTDALAEQHRHMAQPLSEDPSRGTS</sequence>
<dbReference type="EMBL" id="SGXM01000006">
    <property type="protein sequence ID" value="RZT35454.1"/>
    <property type="molecule type" value="Genomic_DNA"/>
</dbReference>
<gene>
    <name evidence="4" type="ORF">EV147_3896</name>
</gene>
<dbReference type="OrthoDB" id="9810734at2"/>
<name>A0A4Q7RPC9_9BURK</name>
<evidence type="ECO:0000256" key="1">
    <source>
        <dbReference type="ARBA" id="ARBA00006484"/>
    </source>
</evidence>
<reference evidence="4 5" key="1">
    <citation type="journal article" date="2015" name="Stand. Genomic Sci.">
        <title>Genomic Encyclopedia of Bacterial and Archaeal Type Strains, Phase III: the genomes of soil and plant-associated and newly described type strains.</title>
        <authorList>
            <person name="Whitman W.B."/>
            <person name="Woyke T."/>
            <person name="Klenk H.P."/>
            <person name="Zhou Y."/>
            <person name="Lilburn T.G."/>
            <person name="Beck B.J."/>
            <person name="De Vos P."/>
            <person name="Vandamme P."/>
            <person name="Eisen J.A."/>
            <person name="Garrity G."/>
            <person name="Hugenholtz P."/>
            <person name="Kyrpides N.C."/>
        </authorList>
    </citation>
    <scope>NUCLEOTIDE SEQUENCE [LARGE SCALE GENOMIC DNA]</scope>
    <source>
        <strain evidence="4 5">ASC-9842</strain>
    </source>
</reference>
<evidence type="ECO:0000313" key="5">
    <source>
        <dbReference type="Proteomes" id="UP000291078"/>
    </source>
</evidence>
<feature type="domain" description="Ketoreductase" evidence="3">
    <location>
        <begin position="26"/>
        <end position="204"/>
    </location>
</feature>
<keyword evidence="5" id="KW-1185">Reference proteome</keyword>
<dbReference type="InterPro" id="IPR057326">
    <property type="entry name" value="KR_dom"/>
</dbReference>
<keyword evidence="2" id="KW-0560">Oxidoreductase</keyword>
<dbReference type="CDD" id="cd05233">
    <property type="entry name" value="SDR_c"/>
    <property type="match status" value="1"/>
</dbReference>